<dbReference type="InterPro" id="IPR053781">
    <property type="entry name" value="F-box_AtFBL13-like"/>
</dbReference>
<dbReference type="Proteomes" id="UP000030689">
    <property type="component" value="Unassembled WGS sequence"/>
</dbReference>
<dbReference type="KEGG" id="eus:EUTSA_v10001207mg"/>
<dbReference type="InterPro" id="IPR001810">
    <property type="entry name" value="F-box_dom"/>
</dbReference>
<dbReference type="Gramene" id="ESQ39590">
    <property type="protein sequence ID" value="ESQ39590"/>
    <property type="gene ID" value="EUTSA_v10001207mg"/>
</dbReference>
<dbReference type="OMA" id="DEPLMEW"/>
<evidence type="ECO:0000313" key="3">
    <source>
        <dbReference type="EMBL" id="ESQ39590.1"/>
    </source>
</evidence>
<dbReference type="EMBL" id="KI517465">
    <property type="protein sequence ID" value="ESQ39590.1"/>
    <property type="molecule type" value="Genomic_DNA"/>
</dbReference>
<dbReference type="SUPFAM" id="SSF81383">
    <property type="entry name" value="F-box domain"/>
    <property type="match status" value="1"/>
</dbReference>
<evidence type="ECO:0000313" key="4">
    <source>
        <dbReference type="Proteomes" id="UP000030689"/>
    </source>
</evidence>
<keyword evidence="4" id="KW-1185">Reference proteome</keyword>
<dbReference type="Pfam" id="PF08387">
    <property type="entry name" value="FBD"/>
    <property type="match status" value="1"/>
</dbReference>
<dbReference type="Pfam" id="PF24758">
    <property type="entry name" value="LRR_At5g56370"/>
    <property type="match status" value="1"/>
</dbReference>
<dbReference type="Pfam" id="PF00646">
    <property type="entry name" value="F-box"/>
    <property type="match status" value="1"/>
</dbReference>
<proteinExistence type="predicted"/>
<feature type="domain" description="FBD" evidence="2">
    <location>
        <begin position="312"/>
        <end position="385"/>
    </location>
</feature>
<feature type="domain" description="F-box" evidence="1">
    <location>
        <begin position="9"/>
        <end position="48"/>
    </location>
</feature>
<dbReference type="PANTHER" id="PTHR31900">
    <property type="entry name" value="F-BOX/RNI SUPERFAMILY PROTEIN-RELATED"/>
    <property type="match status" value="1"/>
</dbReference>
<dbReference type="InterPro" id="IPR036047">
    <property type="entry name" value="F-box-like_dom_sf"/>
</dbReference>
<evidence type="ECO:0000259" key="1">
    <source>
        <dbReference type="SMART" id="SM00256"/>
    </source>
</evidence>
<name>V4KNX8_EUTSA</name>
<reference evidence="3 4" key="1">
    <citation type="journal article" date="2013" name="Front. Plant Sci.">
        <title>The Reference Genome of the Halophytic Plant Eutrema salsugineum.</title>
        <authorList>
            <person name="Yang R."/>
            <person name="Jarvis D.E."/>
            <person name="Chen H."/>
            <person name="Beilstein M.A."/>
            <person name="Grimwood J."/>
            <person name="Jenkins J."/>
            <person name="Shu S."/>
            <person name="Prochnik S."/>
            <person name="Xin M."/>
            <person name="Ma C."/>
            <person name="Schmutz J."/>
            <person name="Wing R.A."/>
            <person name="Mitchell-Olds T."/>
            <person name="Schumaker K.S."/>
            <person name="Wang X."/>
        </authorList>
    </citation>
    <scope>NUCLEOTIDE SEQUENCE [LARGE SCALE GENOMIC DNA]</scope>
</reference>
<dbReference type="CDD" id="cd22160">
    <property type="entry name" value="F-box_AtFBL13-like"/>
    <property type="match status" value="1"/>
</dbReference>
<dbReference type="InterPro" id="IPR006566">
    <property type="entry name" value="FBD"/>
</dbReference>
<protein>
    <recommendedName>
        <fullName evidence="5">F-box domain-containing protein</fullName>
    </recommendedName>
</protein>
<dbReference type="STRING" id="72664.V4KNX8"/>
<sequence length="385" mass="44090">MGCDRISELPDFLLTQILLNLPTKDSVKTSVLSKRWEFLWLSVPGHDLKVNDFPRRGKGLESFIDKFLDLNQETRMQKVKIEYKKSKDEPLMEWIATAVDRGVQHLDVETDIGPNMPHNFYKSNTLVSLKLVSIGIVDPEFVVSLPCLKIMHLEEVGYEDEPLITEKLISGCPVLEDLTVIRLSLFSDVLRFLRVRSQTLKSFRLTFKYGLFSNAFSVEIDAPRLEYLSFKDNQSDMIVIKNLNSLSMIDIDTDFMVKFGAILMELNDLNYLRKRDTIRDFLTGISSVRHMISSDFAVSAQPEESELSYVPQCLSLTLECVEIKQLIMKGETGIKLVNYFLENSAVLKKLTLSFTGSPMTIQELDFFKSLLTSTMLSPRCQVFIY</sequence>
<gene>
    <name evidence="3" type="ORF">EUTSA_v10001207mg</name>
</gene>
<dbReference type="PANTHER" id="PTHR31900:SF33">
    <property type="entry name" value="PROTEIN WITH RNI-LIKE_FBD-LIKE DOMAIN"/>
    <property type="match status" value="1"/>
</dbReference>
<dbReference type="InterPro" id="IPR050232">
    <property type="entry name" value="FBL13/AtMIF1-like"/>
</dbReference>
<evidence type="ECO:0000259" key="2">
    <source>
        <dbReference type="SMART" id="SM00579"/>
    </source>
</evidence>
<dbReference type="InterPro" id="IPR055411">
    <property type="entry name" value="LRR_FXL15/At3g58940/PEG3-like"/>
</dbReference>
<dbReference type="SMART" id="SM00579">
    <property type="entry name" value="FBD"/>
    <property type="match status" value="1"/>
</dbReference>
<accession>V4KNX8</accession>
<dbReference type="SMART" id="SM00256">
    <property type="entry name" value="FBOX"/>
    <property type="match status" value="1"/>
</dbReference>
<evidence type="ECO:0008006" key="5">
    <source>
        <dbReference type="Google" id="ProtNLM"/>
    </source>
</evidence>
<organism evidence="3 4">
    <name type="scientific">Eutrema salsugineum</name>
    <name type="common">Saltwater cress</name>
    <name type="synonym">Sisymbrium salsugineum</name>
    <dbReference type="NCBI Taxonomy" id="72664"/>
    <lineage>
        <taxon>Eukaryota</taxon>
        <taxon>Viridiplantae</taxon>
        <taxon>Streptophyta</taxon>
        <taxon>Embryophyta</taxon>
        <taxon>Tracheophyta</taxon>
        <taxon>Spermatophyta</taxon>
        <taxon>Magnoliopsida</taxon>
        <taxon>eudicotyledons</taxon>
        <taxon>Gunneridae</taxon>
        <taxon>Pentapetalae</taxon>
        <taxon>rosids</taxon>
        <taxon>malvids</taxon>
        <taxon>Brassicales</taxon>
        <taxon>Brassicaceae</taxon>
        <taxon>Eutremeae</taxon>
        <taxon>Eutrema</taxon>
    </lineage>
</organism>
<dbReference type="AlphaFoldDB" id="V4KNX8"/>
<dbReference type="SUPFAM" id="SSF52047">
    <property type="entry name" value="RNI-like"/>
    <property type="match status" value="1"/>
</dbReference>